<evidence type="ECO:0000256" key="4">
    <source>
        <dbReference type="ARBA" id="ARBA00022741"/>
    </source>
</evidence>
<dbReference type="GO" id="GO:0005829">
    <property type="term" value="C:cytosol"/>
    <property type="evidence" value="ECO:0007669"/>
    <property type="project" value="TreeGrafter"/>
</dbReference>
<dbReference type="GO" id="GO:0005524">
    <property type="term" value="F:ATP binding"/>
    <property type="evidence" value="ECO:0007669"/>
    <property type="project" value="UniProtKB-UniRule"/>
</dbReference>
<evidence type="ECO:0000259" key="14">
    <source>
        <dbReference type="Pfam" id="PF13603"/>
    </source>
</evidence>
<dbReference type="Gene3D" id="1.10.730.10">
    <property type="entry name" value="Isoleucyl-tRNA Synthetase, Domain 1"/>
    <property type="match status" value="2"/>
</dbReference>
<evidence type="ECO:0000259" key="12">
    <source>
        <dbReference type="Pfam" id="PF08264"/>
    </source>
</evidence>
<dbReference type="HAMAP" id="MF_00049_B">
    <property type="entry name" value="Leu_tRNA_synth_B"/>
    <property type="match status" value="1"/>
</dbReference>
<dbReference type="AlphaFoldDB" id="A0A096F9U5"/>
<evidence type="ECO:0000313" key="16">
    <source>
        <dbReference type="Proteomes" id="UP000029553"/>
    </source>
</evidence>
<dbReference type="InterPro" id="IPR002300">
    <property type="entry name" value="aa-tRNA-synth_Ia"/>
</dbReference>
<accession>A0A096F9U5</accession>
<evidence type="ECO:0000256" key="6">
    <source>
        <dbReference type="ARBA" id="ARBA00022917"/>
    </source>
</evidence>
<proteinExistence type="inferred from homology"/>
<comment type="subcellular location">
    <subcellularLocation>
        <location evidence="9">Cytoplasm</location>
    </subcellularLocation>
</comment>
<evidence type="ECO:0000256" key="5">
    <source>
        <dbReference type="ARBA" id="ARBA00022840"/>
    </source>
</evidence>
<dbReference type="SUPFAM" id="SSF50677">
    <property type="entry name" value="ValRS/IleRS/LeuRS editing domain"/>
    <property type="match status" value="1"/>
</dbReference>
<evidence type="ECO:0000313" key="15">
    <source>
        <dbReference type="EMBL" id="KGH27111.1"/>
    </source>
</evidence>
<feature type="domain" description="Aminoacyl-tRNA synthetase class Ia" evidence="11">
    <location>
        <begin position="658"/>
        <end position="695"/>
    </location>
</feature>
<dbReference type="PRINTS" id="PR00985">
    <property type="entry name" value="TRNASYNTHLEU"/>
</dbReference>
<dbReference type="PANTHER" id="PTHR43740">
    <property type="entry name" value="LEUCYL-TRNA SYNTHETASE"/>
    <property type="match status" value="1"/>
</dbReference>
<feature type="short sequence motif" description="'KMSKS' region" evidence="9">
    <location>
        <begin position="664"/>
        <end position="668"/>
    </location>
</feature>
<dbReference type="FunFam" id="3.40.50.620:FF:000003">
    <property type="entry name" value="Leucine--tRNA ligase"/>
    <property type="match status" value="1"/>
</dbReference>
<feature type="domain" description="Methionyl/Leucyl tRNA synthetase" evidence="13">
    <location>
        <begin position="52"/>
        <end position="185"/>
    </location>
</feature>
<evidence type="ECO:0000259" key="11">
    <source>
        <dbReference type="Pfam" id="PF00133"/>
    </source>
</evidence>
<evidence type="ECO:0000256" key="9">
    <source>
        <dbReference type="HAMAP-Rule" id="MF_00049"/>
    </source>
</evidence>
<dbReference type="InterPro" id="IPR015413">
    <property type="entry name" value="Methionyl/Leucyl_tRNA_Synth"/>
</dbReference>
<dbReference type="EC" id="6.1.1.4" evidence="9"/>
<dbReference type="InterPro" id="IPR014729">
    <property type="entry name" value="Rossmann-like_a/b/a_fold"/>
</dbReference>
<sequence>MPGPKWGWRPLHCTMQEKFNHIEVERAAQDHWQAKDAYRVTEDGSKPKYYACSMLPYPSGKLHMGHVRNYTINDMLTRQLRMKGYNVLMPMGWDAFGLPAENAALKNKVPPAKWTYENIAYMKKQMQAMGLAIDWSREVATCDPEYYKWNQWLFLKMLEKGIAYRKTQVVNWDPVDQTVLANEQVIDGRGWRTGALVEKREIPGYYLAITNYAQELLDHVQVGNEKATLNGWPDKVRLMQENWIGKSSGVRFAFTHDIKGADGQLIQDGKMYVFTTRADTIMGVTFCAVAPEHPLALHAAASSPELAAFIEECNKGGTTEAELAVKEKEGKPTGLFVTHPITGAQVEVWIGNYVLMSYGDGAVMGVPAHDERDFAFANKYGLPIKQVVSVEGQAAYDDKQWSDWYGDKERGVLINSGDLDGLNHKDAVQAVAKIVGDKGLGELKTTWRLRDWGVSRQRYWGTPIPIIHCADCGSQPVPEKDLPVVLPQDLVPDGSGNPLVKSEAFHAGVVCPCCGKPARRETDTMDTFVDSSWYFMRYCDAKNSEQMVADGADYWMPMDQYIGGVEHAILHLLYARFWTKVMRDLGLVKIDEPFTKLLTQGMVLNHIYSRRTAKGAKEYFWPKDVEHVFDESGKIIGAKLKVEVDSADGLLPVGTAIDYEGVGTMSKSKNNGVDPQDLIEKYGADTARLYTMFTSPPELTLEWNDAAVEGSYRFLRRVYNFGSKLTGMDMASAVQGVAGAKSLDDVEFGKAAKALRLEIHNVLKQVEYDYSRMQYNTVVSGAMKMINALEDFKALDDAGAKVALIEGFGILLRVLYPATPHLTHVLWSELGYANHLGDLLDAPWPQVDPKALVQDEISLVLQVNGKLRGAILVSATADKAAIEAAALANEEYQKFAEGRAPKKIIVVPGRLVNIVV</sequence>
<evidence type="ECO:0000256" key="7">
    <source>
        <dbReference type="ARBA" id="ARBA00023146"/>
    </source>
</evidence>
<organism evidence="15 16">
    <name type="scientific">Comamonas testosteroni</name>
    <name type="common">Pseudomonas testosteroni</name>
    <dbReference type="NCBI Taxonomy" id="285"/>
    <lineage>
        <taxon>Bacteria</taxon>
        <taxon>Pseudomonadati</taxon>
        <taxon>Pseudomonadota</taxon>
        <taxon>Betaproteobacteria</taxon>
        <taxon>Burkholderiales</taxon>
        <taxon>Comamonadaceae</taxon>
        <taxon>Comamonas</taxon>
    </lineage>
</organism>
<feature type="domain" description="Methionyl/Valyl/Leucyl/Isoleucyl-tRNA synthetase anticodon-binding" evidence="12">
    <location>
        <begin position="755"/>
        <end position="879"/>
    </location>
</feature>
<reference evidence="15 16" key="1">
    <citation type="submission" date="2013-09" db="EMBL/GenBank/DDBJ databases">
        <title>High correlation between genotypes and phenotypes of environmental bacteria Comamonas testosteroni strains.</title>
        <authorList>
            <person name="Liu L."/>
            <person name="Zhu W."/>
            <person name="Xia X."/>
            <person name="Xu B."/>
            <person name="Luo M."/>
            <person name="Wang G."/>
        </authorList>
    </citation>
    <scope>NUCLEOTIDE SEQUENCE [LARGE SCALE GENOMIC DNA]</scope>
    <source>
        <strain evidence="15 16">JL40</strain>
    </source>
</reference>
<gene>
    <name evidence="9" type="primary">leuS</name>
    <name evidence="15" type="ORF">P353_19340</name>
</gene>
<keyword evidence="4 9" id="KW-0547">Nucleotide-binding</keyword>
<dbReference type="InterPro" id="IPR001412">
    <property type="entry name" value="aa-tRNA-synth_I_CS"/>
</dbReference>
<feature type="binding site" evidence="9">
    <location>
        <position position="667"/>
    </location>
    <ligand>
        <name>ATP</name>
        <dbReference type="ChEBI" id="CHEBI:30616"/>
    </ligand>
</feature>
<dbReference type="InterPro" id="IPR009008">
    <property type="entry name" value="Val/Leu/Ile-tRNA-synth_edit"/>
</dbReference>
<comment type="catalytic activity">
    <reaction evidence="8 9">
        <text>tRNA(Leu) + L-leucine + ATP = L-leucyl-tRNA(Leu) + AMP + diphosphate</text>
        <dbReference type="Rhea" id="RHEA:11688"/>
        <dbReference type="Rhea" id="RHEA-COMP:9613"/>
        <dbReference type="Rhea" id="RHEA-COMP:9622"/>
        <dbReference type="ChEBI" id="CHEBI:30616"/>
        <dbReference type="ChEBI" id="CHEBI:33019"/>
        <dbReference type="ChEBI" id="CHEBI:57427"/>
        <dbReference type="ChEBI" id="CHEBI:78442"/>
        <dbReference type="ChEBI" id="CHEBI:78494"/>
        <dbReference type="ChEBI" id="CHEBI:456215"/>
        <dbReference type="EC" id="6.1.1.4"/>
    </reaction>
</comment>
<keyword evidence="7 9" id="KW-0030">Aminoacyl-tRNA synthetase</keyword>
<dbReference type="InterPro" id="IPR009080">
    <property type="entry name" value="tRNAsynth_Ia_anticodon-bd"/>
</dbReference>
<dbReference type="Gene3D" id="3.40.50.620">
    <property type="entry name" value="HUPs"/>
    <property type="match status" value="2"/>
</dbReference>
<dbReference type="Proteomes" id="UP000029553">
    <property type="component" value="Unassembled WGS sequence"/>
</dbReference>
<dbReference type="Pfam" id="PF13603">
    <property type="entry name" value="tRNA-synt_1_2"/>
    <property type="match status" value="1"/>
</dbReference>
<feature type="short sequence motif" description="'HIGH' region" evidence="9">
    <location>
        <begin position="56"/>
        <end position="66"/>
    </location>
</feature>
<dbReference type="InterPro" id="IPR025709">
    <property type="entry name" value="Leu_tRNA-synth_edit"/>
</dbReference>
<keyword evidence="3 9" id="KW-0436">Ligase</keyword>
<comment type="similarity">
    <text evidence="1 9 10">Belongs to the class-I aminoacyl-tRNA synthetase family.</text>
</comment>
<dbReference type="GO" id="GO:0006429">
    <property type="term" value="P:leucyl-tRNA aminoacylation"/>
    <property type="evidence" value="ECO:0007669"/>
    <property type="project" value="UniProtKB-UniRule"/>
</dbReference>
<evidence type="ECO:0000259" key="13">
    <source>
        <dbReference type="Pfam" id="PF09334"/>
    </source>
</evidence>
<dbReference type="InterPro" id="IPR013155">
    <property type="entry name" value="M/V/L/I-tRNA-synth_anticd-bd"/>
</dbReference>
<dbReference type="CDD" id="cd00812">
    <property type="entry name" value="LeuRS_core"/>
    <property type="match status" value="1"/>
</dbReference>
<dbReference type="GO" id="GO:0002161">
    <property type="term" value="F:aminoacyl-tRNA deacylase activity"/>
    <property type="evidence" value="ECO:0007669"/>
    <property type="project" value="InterPro"/>
</dbReference>
<dbReference type="FunFam" id="1.10.730.10:FF:000003">
    <property type="entry name" value="Leucine--tRNA ligase"/>
    <property type="match status" value="1"/>
</dbReference>
<keyword evidence="2 9" id="KW-0963">Cytoplasm</keyword>
<keyword evidence="6 9" id="KW-0648">Protein biosynthesis</keyword>
<dbReference type="NCBIfam" id="TIGR00396">
    <property type="entry name" value="leuS_bact"/>
    <property type="match status" value="1"/>
</dbReference>
<dbReference type="Pfam" id="PF00133">
    <property type="entry name" value="tRNA-synt_1"/>
    <property type="match status" value="1"/>
</dbReference>
<feature type="domain" description="Leucyl-tRNA synthetase editing" evidence="14">
    <location>
        <begin position="241"/>
        <end position="434"/>
    </location>
</feature>
<dbReference type="Pfam" id="PF08264">
    <property type="entry name" value="Anticodon_1"/>
    <property type="match status" value="1"/>
</dbReference>
<dbReference type="GO" id="GO:0004823">
    <property type="term" value="F:leucine-tRNA ligase activity"/>
    <property type="evidence" value="ECO:0007669"/>
    <property type="project" value="UniProtKB-UniRule"/>
</dbReference>
<dbReference type="FunFam" id="3.40.50.620:FF:000056">
    <property type="entry name" value="Leucine--tRNA ligase"/>
    <property type="match status" value="1"/>
</dbReference>
<evidence type="ECO:0000256" key="8">
    <source>
        <dbReference type="ARBA" id="ARBA00047469"/>
    </source>
</evidence>
<evidence type="ECO:0000256" key="10">
    <source>
        <dbReference type="RuleBase" id="RU363035"/>
    </source>
</evidence>
<dbReference type="Gene3D" id="3.10.20.590">
    <property type="match status" value="1"/>
</dbReference>
<dbReference type="SUPFAM" id="SSF52374">
    <property type="entry name" value="Nucleotidylyl transferase"/>
    <property type="match status" value="1"/>
</dbReference>
<dbReference type="EMBL" id="AWOR01000065">
    <property type="protein sequence ID" value="KGH27111.1"/>
    <property type="molecule type" value="Genomic_DNA"/>
</dbReference>
<protein>
    <recommendedName>
        <fullName evidence="9">Leucine--tRNA ligase</fullName>
        <ecNumber evidence="9">6.1.1.4</ecNumber>
    </recommendedName>
    <alternativeName>
        <fullName evidence="9">Leucyl-tRNA synthetase</fullName>
        <shortName evidence="9">LeuRS</shortName>
    </alternativeName>
</protein>
<evidence type="ECO:0000256" key="2">
    <source>
        <dbReference type="ARBA" id="ARBA00022490"/>
    </source>
</evidence>
<dbReference type="SUPFAM" id="SSF47323">
    <property type="entry name" value="Anticodon-binding domain of a subclass of class I aminoacyl-tRNA synthetases"/>
    <property type="match status" value="1"/>
</dbReference>
<dbReference type="Pfam" id="PF09334">
    <property type="entry name" value="tRNA-synt_1g"/>
    <property type="match status" value="1"/>
</dbReference>
<dbReference type="Gene3D" id="2.20.28.290">
    <property type="match status" value="1"/>
</dbReference>
<evidence type="ECO:0000256" key="1">
    <source>
        <dbReference type="ARBA" id="ARBA00005594"/>
    </source>
</evidence>
<evidence type="ECO:0000256" key="3">
    <source>
        <dbReference type="ARBA" id="ARBA00022598"/>
    </source>
</evidence>
<keyword evidence="5 9" id="KW-0067">ATP-binding</keyword>
<comment type="caution">
    <text evidence="15">The sequence shown here is derived from an EMBL/GenBank/DDBJ whole genome shotgun (WGS) entry which is preliminary data.</text>
</comment>
<dbReference type="InterPro" id="IPR002302">
    <property type="entry name" value="Leu-tRNA-ligase"/>
</dbReference>
<dbReference type="CDD" id="cd07958">
    <property type="entry name" value="Anticodon_Ia_Leu_BEm"/>
    <property type="match status" value="1"/>
</dbReference>
<dbReference type="PROSITE" id="PS00178">
    <property type="entry name" value="AA_TRNA_LIGASE_I"/>
    <property type="match status" value="1"/>
</dbReference>
<name>A0A096F9U5_COMTE</name>
<dbReference type="PANTHER" id="PTHR43740:SF2">
    <property type="entry name" value="LEUCINE--TRNA LIGASE, MITOCHONDRIAL"/>
    <property type="match status" value="1"/>
</dbReference>